<dbReference type="Proteomes" id="UP000284751">
    <property type="component" value="Unassembled WGS sequence"/>
</dbReference>
<dbReference type="SUPFAM" id="SSF53187">
    <property type="entry name" value="Zn-dependent exopeptidases"/>
    <property type="match status" value="1"/>
</dbReference>
<evidence type="ECO:0000313" key="1">
    <source>
        <dbReference type="EMBL" id="RGQ37767.1"/>
    </source>
</evidence>
<protein>
    <submittedName>
        <fullName evidence="1">Uncharacterized protein</fullName>
    </submittedName>
</protein>
<dbReference type="EMBL" id="QRTC01000044">
    <property type="protein sequence ID" value="RGQ37767.1"/>
    <property type="molecule type" value="Genomic_DNA"/>
</dbReference>
<proteinExistence type="predicted"/>
<comment type="caution">
    <text evidence="1">The sequence shown here is derived from an EMBL/GenBank/DDBJ whole genome shotgun (WGS) entry which is preliminary data.</text>
</comment>
<accession>A0A412AVS1</accession>
<reference evidence="1 2" key="1">
    <citation type="submission" date="2018-08" db="EMBL/GenBank/DDBJ databases">
        <title>A genome reference for cultivated species of the human gut microbiota.</title>
        <authorList>
            <person name="Zou Y."/>
            <person name="Xue W."/>
            <person name="Luo G."/>
        </authorList>
    </citation>
    <scope>NUCLEOTIDE SEQUENCE [LARGE SCALE GENOMIC DNA]</scope>
    <source>
        <strain evidence="1 2">AF28-26</strain>
    </source>
</reference>
<sequence>MAQVLAASSGYEMSEPEAMATGGGFKDWFISCFCRPAFTIEIGKGENPLPLSDLPGIHRTLEEMLVFSIIM</sequence>
<evidence type="ECO:0000313" key="2">
    <source>
        <dbReference type="Proteomes" id="UP000284751"/>
    </source>
</evidence>
<organism evidence="1 2">
    <name type="scientific">[Clostridium] leptum</name>
    <dbReference type="NCBI Taxonomy" id="1535"/>
    <lineage>
        <taxon>Bacteria</taxon>
        <taxon>Bacillati</taxon>
        <taxon>Bacillota</taxon>
        <taxon>Clostridia</taxon>
        <taxon>Eubacteriales</taxon>
        <taxon>Oscillospiraceae</taxon>
        <taxon>Oscillospiraceae incertae sedis</taxon>
    </lineage>
</organism>
<name>A0A412AVS1_9FIRM</name>
<gene>
    <name evidence="1" type="ORF">DWY99_10330</name>
</gene>
<dbReference type="AlphaFoldDB" id="A0A412AVS1"/>